<reference evidence="2" key="1">
    <citation type="submission" date="2021-03" db="EMBL/GenBank/DDBJ databases">
        <title>Chromosome level genome of the anhydrobiotic midge Polypedilum vanderplanki.</title>
        <authorList>
            <person name="Yoshida Y."/>
            <person name="Kikawada T."/>
            <person name="Gusev O."/>
        </authorList>
    </citation>
    <scope>NUCLEOTIDE SEQUENCE</scope>
    <source>
        <strain evidence="2">NIAS01</strain>
        <tissue evidence="2">Whole body or cell culture</tissue>
    </source>
</reference>
<evidence type="ECO:0000313" key="2">
    <source>
        <dbReference type="EMBL" id="KAG5675616.1"/>
    </source>
</evidence>
<evidence type="ECO:0000256" key="1">
    <source>
        <dbReference type="SAM" id="SignalP"/>
    </source>
</evidence>
<name>A0A9J6C141_POLVA</name>
<comment type="caution">
    <text evidence="2">The sequence shown here is derived from an EMBL/GenBank/DDBJ whole genome shotgun (WGS) entry which is preliminary data.</text>
</comment>
<dbReference type="EMBL" id="JADBJN010000002">
    <property type="protein sequence ID" value="KAG5675616.1"/>
    <property type="molecule type" value="Genomic_DNA"/>
</dbReference>
<sequence length="148" mass="15594">MAKKESFRVLTILCTWAWRVLIASTNNGFSDSTDWTLKEDPELLACELILLIASAYDARPLGVIFGCGAEEFCASCAAGAELLGVGHAEGSAMLLLGGLDGCETGLPLDLVLATYAVKAGHLRLFAGCSPEQLTQATLLSAVLSFVVR</sequence>
<gene>
    <name evidence="2" type="ORF">PVAND_005505</name>
</gene>
<keyword evidence="3" id="KW-1185">Reference proteome</keyword>
<feature type="signal peptide" evidence="1">
    <location>
        <begin position="1"/>
        <end position="22"/>
    </location>
</feature>
<evidence type="ECO:0000313" key="3">
    <source>
        <dbReference type="Proteomes" id="UP001107558"/>
    </source>
</evidence>
<organism evidence="2 3">
    <name type="scientific">Polypedilum vanderplanki</name>
    <name type="common">Sleeping chironomid midge</name>
    <dbReference type="NCBI Taxonomy" id="319348"/>
    <lineage>
        <taxon>Eukaryota</taxon>
        <taxon>Metazoa</taxon>
        <taxon>Ecdysozoa</taxon>
        <taxon>Arthropoda</taxon>
        <taxon>Hexapoda</taxon>
        <taxon>Insecta</taxon>
        <taxon>Pterygota</taxon>
        <taxon>Neoptera</taxon>
        <taxon>Endopterygota</taxon>
        <taxon>Diptera</taxon>
        <taxon>Nematocera</taxon>
        <taxon>Chironomoidea</taxon>
        <taxon>Chironomidae</taxon>
        <taxon>Chironominae</taxon>
        <taxon>Polypedilum</taxon>
        <taxon>Polypedilum</taxon>
    </lineage>
</organism>
<dbReference type="AlphaFoldDB" id="A0A9J6C141"/>
<proteinExistence type="predicted"/>
<accession>A0A9J6C141</accession>
<feature type="chain" id="PRO_5039924508" evidence="1">
    <location>
        <begin position="23"/>
        <end position="148"/>
    </location>
</feature>
<keyword evidence="1" id="KW-0732">Signal</keyword>
<dbReference type="Proteomes" id="UP001107558">
    <property type="component" value="Chromosome 2"/>
</dbReference>
<protein>
    <submittedName>
        <fullName evidence="2">Uncharacterized protein</fullName>
    </submittedName>
</protein>